<evidence type="ECO:0000256" key="8">
    <source>
        <dbReference type="SAM" id="SignalP"/>
    </source>
</evidence>
<feature type="signal peptide" evidence="8">
    <location>
        <begin position="1"/>
        <end position="25"/>
    </location>
</feature>
<dbReference type="Gene3D" id="2.40.440.10">
    <property type="entry name" value="L,D-transpeptidase catalytic domain-like"/>
    <property type="match status" value="1"/>
</dbReference>
<feature type="active site" description="Proton donor/acceptor" evidence="7">
    <location>
        <position position="254"/>
    </location>
</feature>
<evidence type="ECO:0000256" key="1">
    <source>
        <dbReference type="ARBA" id="ARBA00004752"/>
    </source>
</evidence>
<comment type="similarity">
    <text evidence="2">Belongs to the YkuD family.</text>
</comment>
<dbReference type="InterPro" id="IPR038063">
    <property type="entry name" value="Transpep_catalytic_dom"/>
</dbReference>
<evidence type="ECO:0000256" key="4">
    <source>
        <dbReference type="ARBA" id="ARBA00022960"/>
    </source>
</evidence>
<evidence type="ECO:0000256" key="3">
    <source>
        <dbReference type="ARBA" id="ARBA00022679"/>
    </source>
</evidence>
<keyword evidence="5 7" id="KW-0573">Peptidoglycan synthesis</keyword>
<organism evidence="10 11">
    <name type="scientific">Chitiniphilus purpureus</name>
    <dbReference type="NCBI Taxonomy" id="2981137"/>
    <lineage>
        <taxon>Bacteria</taxon>
        <taxon>Pseudomonadati</taxon>
        <taxon>Pseudomonadota</taxon>
        <taxon>Betaproteobacteria</taxon>
        <taxon>Neisseriales</taxon>
        <taxon>Chitinibacteraceae</taxon>
        <taxon>Chitiniphilus</taxon>
    </lineage>
</organism>
<dbReference type="PROSITE" id="PS52029">
    <property type="entry name" value="LD_TPASE"/>
    <property type="match status" value="1"/>
</dbReference>
<protein>
    <submittedName>
        <fullName evidence="10">L,D-transpeptidase</fullName>
    </submittedName>
</protein>
<keyword evidence="3" id="KW-0808">Transferase</keyword>
<dbReference type="SUPFAM" id="SSF141523">
    <property type="entry name" value="L,D-transpeptidase catalytic domain-like"/>
    <property type="match status" value="1"/>
</dbReference>
<dbReference type="InterPro" id="IPR056203">
    <property type="entry name" value="Cds6_C"/>
</dbReference>
<feature type="chain" id="PRO_5047154980" evidence="8">
    <location>
        <begin position="26"/>
        <end position="417"/>
    </location>
</feature>
<name>A0ABY6DRN3_9NEIS</name>
<evidence type="ECO:0000313" key="10">
    <source>
        <dbReference type="EMBL" id="UXY17035.1"/>
    </source>
</evidence>
<keyword evidence="4 7" id="KW-0133">Cell shape</keyword>
<evidence type="ECO:0000256" key="5">
    <source>
        <dbReference type="ARBA" id="ARBA00022984"/>
    </source>
</evidence>
<evidence type="ECO:0000256" key="7">
    <source>
        <dbReference type="PROSITE-ProRule" id="PRU01373"/>
    </source>
</evidence>
<evidence type="ECO:0000259" key="9">
    <source>
        <dbReference type="PROSITE" id="PS52029"/>
    </source>
</evidence>
<accession>A0ABY6DRN3</accession>
<sequence>MKQRVLPWAKLSVCLLLLLFFTPAAQPRLTPPWPQPHLSAFDHPGVAIQGSPEAMIVAAIDAVREGRMADARATIDALLAKAPNYRLAHLVSADLYAMRAAPLADLGGGVASAPQDRLDDLKREAQVRLLRHTAPPPVGHLPAQLLALSPAQRHAVLVDTGSARAYLFENDKGVPRYVTDYYVTIGKLGIDKLKEGDQRTPLGVYFVTGHMPRLQLDRIYGEAAELYGVGAWPISYPNELDRREGRTGHGIWLHGVPYDTYARAPQASNGCVALTNEDMAALARWLQPGTTPVVNVTQVDWLPPHAWRQRREAALARIEAWRAAAETAEPARLQAFYGSQFSTEESRPARGGTVRPQAIALENISLFATAGERPQWVATFDQQSRSERTQIRQRKRVYWQQEGTDWKILWEGRARAG</sequence>
<dbReference type="EMBL" id="CP106753">
    <property type="protein sequence ID" value="UXY17035.1"/>
    <property type="molecule type" value="Genomic_DNA"/>
</dbReference>
<reference evidence="10" key="1">
    <citation type="submission" date="2022-10" db="EMBL/GenBank/DDBJ databases">
        <title>Chitiniphilus purpureus sp. nov., a novel chitin-degrading bacterium isolated from crawfish pond sediment.</title>
        <authorList>
            <person name="Li K."/>
        </authorList>
    </citation>
    <scope>NUCLEOTIDE SEQUENCE</scope>
    <source>
        <strain evidence="10">CD1</strain>
    </source>
</reference>
<gene>
    <name evidence="10" type="ORF">N8I74_08505</name>
</gene>
<keyword evidence="11" id="KW-1185">Reference proteome</keyword>
<dbReference type="CDD" id="cd16913">
    <property type="entry name" value="YkuD_like"/>
    <property type="match status" value="1"/>
</dbReference>
<feature type="active site" description="Nucleophile" evidence="7">
    <location>
        <position position="271"/>
    </location>
</feature>
<dbReference type="Pfam" id="PF24125">
    <property type="entry name" value="Cds6_C"/>
    <property type="match status" value="1"/>
</dbReference>
<dbReference type="Pfam" id="PF03734">
    <property type="entry name" value="YkuD"/>
    <property type="match status" value="1"/>
</dbReference>
<dbReference type="PANTHER" id="PTHR36699">
    <property type="entry name" value="LD-TRANSPEPTIDASE"/>
    <property type="match status" value="1"/>
</dbReference>
<evidence type="ECO:0000313" key="11">
    <source>
        <dbReference type="Proteomes" id="UP001061302"/>
    </source>
</evidence>
<dbReference type="RefSeq" id="WP_263126463.1">
    <property type="nucleotide sequence ID" value="NZ_CP106753.1"/>
</dbReference>
<dbReference type="PANTHER" id="PTHR36699:SF1">
    <property type="entry name" value="L,D-TRANSPEPTIDASE YAFK-RELATED"/>
    <property type="match status" value="1"/>
</dbReference>
<comment type="pathway">
    <text evidence="1 7">Cell wall biogenesis; peptidoglycan biosynthesis.</text>
</comment>
<feature type="domain" description="L,D-TPase catalytic" evidence="9">
    <location>
        <begin position="154"/>
        <end position="295"/>
    </location>
</feature>
<proteinExistence type="inferred from homology"/>
<dbReference type="InterPro" id="IPR005490">
    <property type="entry name" value="LD_TPept_cat_dom"/>
</dbReference>
<dbReference type="Proteomes" id="UP001061302">
    <property type="component" value="Chromosome"/>
</dbReference>
<evidence type="ECO:0000256" key="6">
    <source>
        <dbReference type="ARBA" id="ARBA00023316"/>
    </source>
</evidence>
<keyword evidence="6 7" id="KW-0961">Cell wall biogenesis/degradation</keyword>
<keyword evidence="8" id="KW-0732">Signal</keyword>
<evidence type="ECO:0000256" key="2">
    <source>
        <dbReference type="ARBA" id="ARBA00005992"/>
    </source>
</evidence>